<feature type="compositionally biased region" description="Polar residues" evidence="1">
    <location>
        <begin position="96"/>
        <end position="111"/>
    </location>
</feature>
<dbReference type="GeneID" id="91110567"/>
<feature type="region of interest" description="Disordered" evidence="1">
    <location>
        <begin position="96"/>
        <end position="115"/>
    </location>
</feature>
<feature type="region of interest" description="Disordered" evidence="1">
    <location>
        <begin position="214"/>
        <end position="239"/>
    </location>
</feature>
<accession>A0AAU8CBZ3</accession>
<dbReference type="PROSITE" id="PS51257">
    <property type="entry name" value="PROKAR_LIPOPROTEIN"/>
    <property type="match status" value="1"/>
</dbReference>
<dbReference type="EMBL" id="CP159204">
    <property type="protein sequence ID" value="XCF16614.1"/>
    <property type="molecule type" value="Genomic_DNA"/>
</dbReference>
<feature type="region of interest" description="Disordered" evidence="1">
    <location>
        <begin position="24"/>
        <end position="43"/>
    </location>
</feature>
<dbReference type="AlphaFoldDB" id="A0AAU8CBZ3"/>
<organism evidence="2">
    <name type="scientific">Halobacterium sp. NMX12-1</name>
    <dbReference type="NCBI Taxonomy" id="3166650"/>
    <lineage>
        <taxon>Archaea</taxon>
        <taxon>Methanobacteriati</taxon>
        <taxon>Methanobacteriota</taxon>
        <taxon>Stenosarchaea group</taxon>
        <taxon>Halobacteria</taxon>
        <taxon>Halobacteriales</taxon>
        <taxon>Halobacteriaceae</taxon>
        <taxon>Halobacterium</taxon>
    </lineage>
</organism>
<proteinExistence type="predicted"/>
<gene>
    <name evidence="2" type="ORF">ABSL23_15420</name>
</gene>
<protein>
    <submittedName>
        <fullName evidence="2">Uncharacterized protein</fullName>
    </submittedName>
</protein>
<sequence>MKRRQLLLGTTGLLTTLAGCNTITGNNQNTDNTDTNGNTGNPDISVSISTEAQPSQLPSIWNDQSIEDFQAKFSIEANGDPAQTTVSNGKVEINQGSEQWNGSSVTVQPGQMTEGEQEFKATASKNDTQAEDTAKASKPTPGNYKVDVVPERNQELRKTIKNNSDEENYLEDRGGFTTEDPVFDTYSSHEAVGFDKVGADLTALEWRHDNDYEALEEGSPKESSKFVESIGTDTGDPEIEAIKNGEKGVTTYPNGEWNSQTRDGGSFDYEKFANAETLGEALDGLHTYLFNWQAIMTDIGPRSDEDFIYAATLEQAIEQSVKRKNDTELEAHAWDFDLDSHGNGLIYGKNADGSDELRIMETVANPVTSTPQTIHDQRHPLVEESNYLNPEHEEFNKYWHPLRFGWEGHSDSQRWDFEQEKRRAAQMVQNMATSPILASTSGEGSGMETTEDIALTTEYLQDFTEKLRTYNQNDANFDELYNQAKVMNELLRNEDGNHVVYGDTENPQYAVVEDDSVIDEVWNDEKGHYDDFNQFLLDNPSYSMDAEEIDATLEGEEMDEGFGQEALAGA</sequence>
<dbReference type="KEGG" id="hanx:ABSL23_15420"/>
<dbReference type="RefSeq" id="WP_353634418.1">
    <property type="nucleotide sequence ID" value="NZ_CP159204.1"/>
</dbReference>
<name>A0AAU8CBZ3_9EURY</name>
<evidence type="ECO:0000256" key="1">
    <source>
        <dbReference type="SAM" id="MobiDB-lite"/>
    </source>
</evidence>
<feature type="region of interest" description="Disordered" evidence="1">
    <location>
        <begin position="120"/>
        <end position="145"/>
    </location>
</feature>
<reference evidence="2" key="1">
    <citation type="submission" date="2024-06" db="EMBL/GenBank/DDBJ databases">
        <title>Genome Sequence of an extremely halophilic archaeon isolated from Permian era halite, Salado Formation, Carlsbad, New Mexico: Halobacterium sp. strain NMX12-1.</title>
        <authorList>
            <person name="Sotoa L."/>
            <person name="DasSarma P."/>
            <person name="Anton B.P."/>
            <person name="Vincze T."/>
            <person name="Verma I."/>
            <person name="Eralp B."/>
            <person name="Powers D.W."/>
            <person name="Dozier B.L."/>
            <person name="Roberts R.J."/>
            <person name="DasSarma S."/>
        </authorList>
    </citation>
    <scope>NUCLEOTIDE SEQUENCE</scope>
    <source>
        <strain evidence="2">NMX12-1</strain>
    </source>
</reference>
<evidence type="ECO:0000313" key="2">
    <source>
        <dbReference type="EMBL" id="XCF16614.1"/>
    </source>
</evidence>